<feature type="transmembrane region" description="Helical" evidence="2">
    <location>
        <begin position="520"/>
        <end position="540"/>
    </location>
</feature>
<feature type="transmembrane region" description="Helical" evidence="2">
    <location>
        <begin position="464"/>
        <end position="487"/>
    </location>
</feature>
<organism evidence="4 5">
    <name type="scientific">Nostoc linckia FACHB-391</name>
    <dbReference type="NCBI Taxonomy" id="2692906"/>
    <lineage>
        <taxon>Bacteria</taxon>
        <taxon>Bacillati</taxon>
        <taxon>Cyanobacteriota</taxon>
        <taxon>Cyanophyceae</taxon>
        <taxon>Nostocales</taxon>
        <taxon>Nostocaceae</taxon>
        <taxon>Nostoc</taxon>
    </lineage>
</organism>
<reference evidence="4 5" key="1">
    <citation type="journal article" date="2020" name="ISME J.">
        <title>Comparative genomics reveals insights into cyanobacterial evolution and habitat adaptation.</title>
        <authorList>
            <person name="Chen M.Y."/>
            <person name="Teng W.K."/>
            <person name="Zhao L."/>
            <person name="Hu C.X."/>
            <person name="Zhou Y.K."/>
            <person name="Han B.P."/>
            <person name="Song L.R."/>
            <person name="Shu W.S."/>
        </authorList>
    </citation>
    <scope>NUCLEOTIDE SEQUENCE [LARGE SCALE GENOMIC DNA]</scope>
    <source>
        <strain evidence="4 5">FACHB-391</strain>
    </source>
</reference>
<sequence length="546" mass="61730">MAKIALLIGVSDYEPALNPLPAAIKDVDSMHRVLQSAEMGGFDEVKILKNPDPQTMQYEIETLFAGRSKDDLLLLFFSGHGIKDDSNNLYFATPITRKTVKGELIRSTAVPSRFVHDVMNNSRAKRQALILDCCFSGAFDPSLQTKDDGSVDLQGQLGAEGRVVLTSSSSTQYSFAQENSELSLYTRYLVEGIETGAGDRDEDGKVSIRELHEYATGKVQETAPNMTPKLITLKDMGFEIVLAKAKIADHELRYRRLVEKYASRGAISAIGRRVLDTHRDQLGLSAEIVKEIEKEVLRPYQLRLENLQKYKQAFSTEIQNEYPLSTHARSELDDWREILGLRKEDVASIEEEFAKVEPPNARQERVVPEKDNSTEMISPEVLPQYRTESVMQPKDGVTTQPVQPKITSLDESRYQQESSNSDANLTSSLKARISRANFKVWQWGCGFLFIATLFNYFASLRNAINYANFSGTLLNWTLVFFTTLFLAAFRPIPWTWAVAGVVIPYSVFLLHYWYNSFIGMLIIVTFTNSLIVGFISFLRFQQITKN</sequence>
<dbReference type="InterPro" id="IPR018247">
    <property type="entry name" value="EF_Hand_1_Ca_BS"/>
</dbReference>
<protein>
    <submittedName>
        <fullName evidence="4">Caspase family protein</fullName>
    </submittedName>
</protein>
<dbReference type="SUPFAM" id="SSF52129">
    <property type="entry name" value="Caspase-like"/>
    <property type="match status" value="1"/>
</dbReference>
<feature type="domain" description="Peptidase C14 caspase" evidence="3">
    <location>
        <begin position="3"/>
        <end position="221"/>
    </location>
</feature>
<feature type="region of interest" description="Disordered" evidence="1">
    <location>
        <begin position="395"/>
        <end position="420"/>
    </location>
</feature>
<dbReference type="RefSeq" id="WP_190895425.1">
    <property type="nucleotide sequence ID" value="NZ_JACJTE010000043.1"/>
</dbReference>
<evidence type="ECO:0000256" key="2">
    <source>
        <dbReference type="SAM" id="Phobius"/>
    </source>
</evidence>
<comment type="caution">
    <text evidence="4">The sequence shown here is derived from an EMBL/GenBank/DDBJ whole genome shotgun (WGS) entry which is preliminary data.</text>
</comment>
<evidence type="ECO:0000259" key="3">
    <source>
        <dbReference type="Pfam" id="PF00656"/>
    </source>
</evidence>
<dbReference type="NCBIfam" id="NF047832">
    <property type="entry name" value="caspase_w_EACC1"/>
    <property type="match status" value="1"/>
</dbReference>
<dbReference type="Pfam" id="PF00656">
    <property type="entry name" value="Peptidase_C14"/>
    <property type="match status" value="1"/>
</dbReference>
<dbReference type="Gene3D" id="3.40.50.1460">
    <property type="match status" value="1"/>
</dbReference>
<keyword evidence="5" id="KW-1185">Reference proteome</keyword>
<feature type="transmembrane region" description="Helical" evidence="2">
    <location>
        <begin position="494"/>
        <end position="514"/>
    </location>
</feature>
<keyword evidence="2" id="KW-0472">Membrane</keyword>
<keyword evidence="2" id="KW-1133">Transmembrane helix</keyword>
<dbReference type="InterPro" id="IPR011600">
    <property type="entry name" value="Pept_C14_caspase"/>
</dbReference>
<feature type="transmembrane region" description="Helical" evidence="2">
    <location>
        <begin position="440"/>
        <end position="458"/>
    </location>
</feature>
<dbReference type="InterPro" id="IPR052039">
    <property type="entry name" value="Caspase-related_regulators"/>
</dbReference>
<dbReference type="InterPro" id="IPR029030">
    <property type="entry name" value="Caspase-like_dom_sf"/>
</dbReference>
<dbReference type="PANTHER" id="PTHR22576">
    <property type="entry name" value="MUCOSA ASSOCIATED LYMPHOID TISSUE LYMPHOMA TRANSLOCATION PROTEIN 1/PARACASPASE"/>
    <property type="match status" value="1"/>
</dbReference>
<dbReference type="PANTHER" id="PTHR22576:SF41">
    <property type="entry name" value="CASPASE 14, APOPTOSIS-RELATED CYSTEINE PEPTIDASE"/>
    <property type="match status" value="1"/>
</dbReference>
<gene>
    <name evidence="4" type="ORF">H6G95_26850</name>
</gene>
<evidence type="ECO:0000256" key="1">
    <source>
        <dbReference type="SAM" id="MobiDB-lite"/>
    </source>
</evidence>
<evidence type="ECO:0000313" key="5">
    <source>
        <dbReference type="Proteomes" id="UP000604661"/>
    </source>
</evidence>
<keyword evidence="2" id="KW-0812">Transmembrane</keyword>
<dbReference type="EMBL" id="JACJTE010000043">
    <property type="protein sequence ID" value="MBD2564158.1"/>
    <property type="molecule type" value="Genomic_DNA"/>
</dbReference>
<dbReference type="PROSITE" id="PS00018">
    <property type="entry name" value="EF_HAND_1"/>
    <property type="match status" value="1"/>
</dbReference>
<name>A0ABR8F3S2_NOSLI</name>
<proteinExistence type="predicted"/>
<dbReference type="Proteomes" id="UP000604661">
    <property type="component" value="Unassembled WGS sequence"/>
</dbReference>
<accession>A0ABR8F3S2</accession>
<evidence type="ECO:0000313" key="4">
    <source>
        <dbReference type="EMBL" id="MBD2564158.1"/>
    </source>
</evidence>
<feature type="compositionally biased region" description="Polar residues" evidence="1">
    <location>
        <begin position="397"/>
        <end position="406"/>
    </location>
</feature>